<evidence type="ECO:0000313" key="3">
    <source>
        <dbReference type="Proteomes" id="UP000184188"/>
    </source>
</evidence>
<dbReference type="OrthoDB" id="410198at2759"/>
<organism evidence="2 3">
    <name type="scientific">Penicilliopsis zonata CBS 506.65</name>
    <dbReference type="NCBI Taxonomy" id="1073090"/>
    <lineage>
        <taxon>Eukaryota</taxon>
        <taxon>Fungi</taxon>
        <taxon>Dikarya</taxon>
        <taxon>Ascomycota</taxon>
        <taxon>Pezizomycotina</taxon>
        <taxon>Eurotiomycetes</taxon>
        <taxon>Eurotiomycetidae</taxon>
        <taxon>Eurotiales</taxon>
        <taxon>Aspergillaceae</taxon>
        <taxon>Penicilliopsis</taxon>
    </lineage>
</organism>
<sequence>MMSIRYATEAVTPSLARINVDAFRGKGMLENIFPAASVSEQQMLAYKTLRTARFLADENYHVLSAEDSSSGQIVGYARWLIPSRTYSILAGRSQSEDERDPRAMPVLSEEVASIKDMAGHAPPGMNVEGLNALKAMMEEKKGKVIDVERDMVLELIGISNQHQRRGLGSQMLEWGIERANRAGVRIYLEATEAGYPLYLRRGWTVVDELVMDWSPYGGKGVTKLTMMVKEPEE</sequence>
<reference evidence="3" key="1">
    <citation type="journal article" date="2017" name="Genome Biol.">
        <title>Comparative genomics reveals high biological diversity and specific adaptations in the industrially and medically important fungal genus Aspergillus.</title>
        <authorList>
            <person name="de Vries R.P."/>
            <person name="Riley R."/>
            <person name="Wiebenga A."/>
            <person name="Aguilar-Osorio G."/>
            <person name="Amillis S."/>
            <person name="Uchima C.A."/>
            <person name="Anderluh G."/>
            <person name="Asadollahi M."/>
            <person name="Askin M."/>
            <person name="Barry K."/>
            <person name="Battaglia E."/>
            <person name="Bayram O."/>
            <person name="Benocci T."/>
            <person name="Braus-Stromeyer S.A."/>
            <person name="Caldana C."/>
            <person name="Canovas D."/>
            <person name="Cerqueira G.C."/>
            <person name="Chen F."/>
            <person name="Chen W."/>
            <person name="Choi C."/>
            <person name="Clum A."/>
            <person name="Dos Santos R.A."/>
            <person name="Damasio A.R."/>
            <person name="Diallinas G."/>
            <person name="Emri T."/>
            <person name="Fekete E."/>
            <person name="Flipphi M."/>
            <person name="Freyberg S."/>
            <person name="Gallo A."/>
            <person name="Gournas C."/>
            <person name="Habgood R."/>
            <person name="Hainaut M."/>
            <person name="Harispe M.L."/>
            <person name="Henrissat B."/>
            <person name="Hilden K.S."/>
            <person name="Hope R."/>
            <person name="Hossain A."/>
            <person name="Karabika E."/>
            <person name="Karaffa L."/>
            <person name="Karanyi Z."/>
            <person name="Krasevec N."/>
            <person name="Kuo A."/>
            <person name="Kusch H."/>
            <person name="LaButti K."/>
            <person name="Lagendijk E.L."/>
            <person name="Lapidus A."/>
            <person name="Levasseur A."/>
            <person name="Lindquist E."/>
            <person name="Lipzen A."/>
            <person name="Logrieco A.F."/>
            <person name="MacCabe A."/>
            <person name="Maekelae M.R."/>
            <person name="Malavazi I."/>
            <person name="Melin P."/>
            <person name="Meyer V."/>
            <person name="Mielnichuk N."/>
            <person name="Miskei M."/>
            <person name="Molnar A.P."/>
            <person name="Mule G."/>
            <person name="Ngan C.Y."/>
            <person name="Orejas M."/>
            <person name="Orosz E."/>
            <person name="Ouedraogo J.P."/>
            <person name="Overkamp K.M."/>
            <person name="Park H.-S."/>
            <person name="Perrone G."/>
            <person name="Piumi F."/>
            <person name="Punt P.J."/>
            <person name="Ram A.F."/>
            <person name="Ramon A."/>
            <person name="Rauscher S."/>
            <person name="Record E."/>
            <person name="Riano-Pachon D.M."/>
            <person name="Robert V."/>
            <person name="Roehrig J."/>
            <person name="Ruller R."/>
            <person name="Salamov A."/>
            <person name="Salih N.S."/>
            <person name="Samson R.A."/>
            <person name="Sandor E."/>
            <person name="Sanguinetti M."/>
            <person name="Schuetze T."/>
            <person name="Sepcic K."/>
            <person name="Shelest E."/>
            <person name="Sherlock G."/>
            <person name="Sophianopoulou V."/>
            <person name="Squina F.M."/>
            <person name="Sun H."/>
            <person name="Susca A."/>
            <person name="Todd R.B."/>
            <person name="Tsang A."/>
            <person name="Unkles S.E."/>
            <person name="van de Wiele N."/>
            <person name="van Rossen-Uffink D."/>
            <person name="Oliveira J.V."/>
            <person name="Vesth T.C."/>
            <person name="Visser J."/>
            <person name="Yu J.-H."/>
            <person name="Zhou M."/>
            <person name="Andersen M.R."/>
            <person name="Archer D.B."/>
            <person name="Baker S.E."/>
            <person name="Benoit I."/>
            <person name="Brakhage A.A."/>
            <person name="Braus G.H."/>
            <person name="Fischer R."/>
            <person name="Frisvad J.C."/>
            <person name="Goldman G.H."/>
            <person name="Houbraken J."/>
            <person name="Oakley B."/>
            <person name="Pocsi I."/>
            <person name="Scazzocchio C."/>
            <person name="Seiboth B."/>
            <person name="vanKuyk P.A."/>
            <person name="Wortman J."/>
            <person name="Dyer P.S."/>
            <person name="Grigoriev I.V."/>
        </authorList>
    </citation>
    <scope>NUCLEOTIDE SEQUENCE [LARGE SCALE GENOMIC DNA]</scope>
    <source>
        <strain evidence="3">CBS 506.65</strain>
    </source>
</reference>
<evidence type="ECO:0000259" key="1">
    <source>
        <dbReference type="PROSITE" id="PS51186"/>
    </source>
</evidence>
<name>A0A1L9SSW9_9EURO</name>
<dbReference type="VEuPathDB" id="FungiDB:ASPZODRAFT_128925"/>
<dbReference type="Proteomes" id="UP000184188">
    <property type="component" value="Unassembled WGS sequence"/>
</dbReference>
<keyword evidence="3" id="KW-1185">Reference proteome</keyword>
<dbReference type="GO" id="GO:0016747">
    <property type="term" value="F:acyltransferase activity, transferring groups other than amino-acyl groups"/>
    <property type="evidence" value="ECO:0007669"/>
    <property type="project" value="InterPro"/>
</dbReference>
<accession>A0A1L9SSW9</accession>
<dbReference type="InterPro" id="IPR000182">
    <property type="entry name" value="GNAT_dom"/>
</dbReference>
<dbReference type="RefSeq" id="XP_022584815.1">
    <property type="nucleotide sequence ID" value="XM_022722154.1"/>
</dbReference>
<dbReference type="PANTHER" id="PTHR42791:SF2">
    <property type="entry name" value="N-ACETYLTRANSFERASE DOMAIN-CONTAINING PROTEIN"/>
    <property type="match status" value="1"/>
</dbReference>
<dbReference type="GeneID" id="34608619"/>
<evidence type="ECO:0000313" key="2">
    <source>
        <dbReference type="EMBL" id="OJJ50305.1"/>
    </source>
</evidence>
<dbReference type="PANTHER" id="PTHR42791">
    <property type="entry name" value="GNAT FAMILY ACETYLTRANSFERASE"/>
    <property type="match status" value="1"/>
</dbReference>
<dbReference type="SUPFAM" id="SSF55729">
    <property type="entry name" value="Acyl-CoA N-acyltransferases (Nat)"/>
    <property type="match status" value="1"/>
</dbReference>
<dbReference type="Pfam" id="PF13673">
    <property type="entry name" value="Acetyltransf_10"/>
    <property type="match status" value="1"/>
</dbReference>
<gene>
    <name evidence="2" type="ORF">ASPZODRAFT_128925</name>
</gene>
<dbReference type="EMBL" id="KV878337">
    <property type="protein sequence ID" value="OJJ50305.1"/>
    <property type="molecule type" value="Genomic_DNA"/>
</dbReference>
<dbReference type="InterPro" id="IPR052523">
    <property type="entry name" value="Trichothecene_AcTrans"/>
</dbReference>
<dbReference type="PROSITE" id="PS51186">
    <property type="entry name" value="GNAT"/>
    <property type="match status" value="1"/>
</dbReference>
<dbReference type="AlphaFoldDB" id="A0A1L9SSW9"/>
<dbReference type="STRING" id="1073090.A0A1L9SSW9"/>
<dbReference type="Gene3D" id="3.40.630.30">
    <property type="match status" value="1"/>
</dbReference>
<feature type="domain" description="N-acetyltransferase" evidence="1">
    <location>
        <begin position="153"/>
        <end position="231"/>
    </location>
</feature>
<dbReference type="InterPro" id="IPR016181">
    <property type="entry name" value="Acyl_CoA_acyltransferase"/>
</dbReference>
<dbReference type="CDD" id="cd04301">
    <property type="entry name" value="NAT_SF"/>
    <property type="match status" value="1"/>
</dbReference>
<protein>
    <recommendedName>
        <fullName evidence="1">N-acetyltransferase domain-containing protein</fullName>
    </recommendedName>
</protein>
<proteinExistence type="predicted"/>